<evidence type="ECO:0000313" key="1">
    <source>
        <dbReference type="EMBL" id="KAI6658162.1"/>
    </source>
</evidence>
<protein>
    <submittedName>
        <fullName evidence="1">Transposase</fullName>
    </submittedName>
</protein>
<dbReference type="EMBL" id="JAKMXF010000102">
    <property type="protein sequence ID" value="KAI6658162.1"/>
    <property type="molecule type" value="Genomic_DNA"/>
</dbReference>
<accession>A0AAV7K9W1</accession>
<dbReference type="PANTHER" id="PTHR46068:SF1">
    <property type="entry name" value="TRANSPOSASE IS30-LIKE HTH DOMAIN-CONTAINING PROTEIN"/>
    <property type="match status" value="1"/>
</dbReference>
<name>A0AAV7K9W1_9METZ</name>
<organism evidence="1 2">
    <name type="scientific">Oopsacas minuta</name>
    <dbReference type="NCBI Taxonomy" id="111878"/>
    <lineage>
        <taxon>Eukaryota</taxon>
        <taxon>Metazoa</taxon>
        <taxon>Porifera</taxon>
        <taxon>Hexactinellida</taxon>
        <taxon>Hexasterophora</taxon>
        <taxon>Lyssacinosida</taxon>
        <taxon>Leucopsacidae</taxon>
        <taxon>Oopsacas</taxon>
    </lineage>
</organism>
<dbReference type="InterPro" id="IPR036397">
    <property type="entry name" value="RNaseH_sf"/>
</dbReference>
<dbReference type="Gene3D" id="3.30.420.10">
    <property type="entry name" value="Ribonuclease H-like superfamily/Ribonuclease H"/>
    <property type="match status" value="1"/>
</dbReference>
<dbReference type="Proteomes" id="UP001165289">
    <property type="component" value="Unassembled WGS sequence"/>
</dbReference>
<gene>
    <name evidence="1" type="ORF">LOD99_11106</name>
</gene>
<dbReference type="GO" id="GO:0003676">
    <property type="term" value="F:nucleic acid binding"/>
    <property type="evidence" value="ECO:0007669"/>
    <property type="project" value="InterPro"/>
</dbReference>
<proteinExistence type="predicted"/>
<keyword evidence="2" id="KW-1185">Reference proteome</keyword>
<dbReference type="AlphaFoldDB" id="A0AAV7K9W1"/>
<reference evidence="1 2" key="1">
    <citation type="journal article" date="2023" name="BMC Biol.">
        <title>The compact genome of the sponge Oopsacas minuta (Hexactinellida) is lacking key metazoan core genes.</title>
        <authorList>
            <person name="Santini S."/>
            <person name="Schenkelaars Q."/>
            <person name="Jourda C."/>
            <person name="Duchesne M."/>
            <person name="Belahbib H."/>
            <person name="Rocher C."/>
            <person name="Selva M."/>
            <person name="Riesgo A."/>
            <person name="Vervoort M."/>
            <person name="Leys S.P."/>
            <person name="Kodjabachian L."/>
            <person name="Le Bivic A."/>
            <person name="Borchiellini C."/>
            <person name="Claverie J.M."/>
            <person name="Renard E."/>
        </authorList>
    </citation>
    <scope>NUCLEOTIDE SEQUENCE [LARGE SCALE GENOMIC DNA]</scope>
    <source>
        <strain evidence="1">SPO-2</strain>
    </source>
</reference>
<evidence type="ECO:0000313" key="2">
    <source>
        <dbReference type="Proteomes" id="UP001165289"/>
    </source>
</evidence>
<dbReference type="PANTHER" id="PTHR46068">
    <property type="entry name" value="PROTEIN CBG27172"/>
    <property type="match status" value="1"/>
</dbReference>
<comment type="caution">
    <text evidence="1">The sequence shown here is derived from an EMBL/GenBank/DDBJ whole genome shotgun (WGS) entry which is preliminary data.</text>
</comment>
<sequence>MATELKVSRSSLQRITKRDLGLFSFKKRKVHYLSKVMKEKRLKRSKGLIDRFAVQEEAYNQQNDIILSPTASTIPEEYRYAKRPPKICSVMVWAGISSLGRTPIVFITTGVKINAQIYQKLVLNPIVKDLSKSMFNNKPFLFQQDGALLIQQIPLKAGFTQKFLTLFPNRNSPHLVRTLTV</sequence>